<keyword evidence="7" id="KW-0436">Ligase</keyword>
<evidence type="ECO:0000256" key="1">
    <source>
        <dbReference type="ARBA" id="ARBA00004141"/>
    </source>
</evidence>
<dbReference type="InterPro" id="IPR051533">
    <property type="entry name" value="WaaL-like"/>
</dbReference>
<comment type="caution">
    <text evidence="7">The sequence shown here is derived from an EMBL/GenBank/DDBJ whole genome shotgun (WGS) entry which is preliminary data.</text>
</comment>
<feature type="transmembrane region" description="Helical" evidence="5">
    <location>
        <begin position="21"/>
        <end position="38"/>
    </location>
</feature>
<name>A0ABU9YBY8_9SPHN</name>
<evidence type="ECO:0000256" key="2">
    <source>
        <dbReference type="ARBA" id="ARBA00022692"/>
    </source>
</evidence>
<sequence length="467" mass="49149">MNSKPTSRRSRSKGSRSIISAWGIAITLFVMLCMALGGSSSGGLLANILLELGGALFLGYGVSRLGITALSRSSKILLAIGACWAGWGLVQLVPLPPSLWTLVPGRDVLIHRLELAGVALPWMPLSLNPEGTIRHLASLLPPFAVGILILTRPPEDSRGLRWAIPLVALASFLIGVLQLLGNVGSPLYFYQTTNLGMAVGLMANANHQATLMLCAIPFVASLAESGADRSKHARGLDLLLIAVAAMLAIGIAISNSYAAFILAVPVIVASWLVARPRSLGPARYVAVGMAVVGVAAVALVLIAGPDVLDTNTVGGPGQLSRPAMYSVTATAMLHFFPLGSGFGSFVPVFKLFENPARVIDVFANHSHSDYLELGLEGGLPALLMMAVLLLWWCRQAITIWSARSPQRFNRAAVVSTAAILLHSAVDYPARTSTIAVVLAAGLALMATRVVKAAEEDEVATGRHLRAE</sequence>
<dbReference type="PANTHER" id="PTHR37422">
    <property type="entry name" value="TEICHURONIC ACID BIOSYNTHESIS PROTEIN TUAE"/>
    <property type="match status" value="1"/>
</dbReference>
<feature type="transmembrane region" description="Helical" evidence="5">
    <location>
        <begin position="132"/>
        <end position="150"/>
    </location>
</feature>
<feature type="transmembrane region" description="Helical" evidence="5">
    <location>
        <begin position="370"/>
        <end position="392"/>
    </location>
</feature>
<keyword evidence="3 5" id="KW-1133">Transmembrane helix</keyword>
<feature type="domain" description="O-antigen ligase-related" evidence="6">
    <location>
        <begin position="243"/>
        <end position="385"/>
    </location>
</feature>
<evidence type="ECO:0000259" key="6">
    <source>
        <dbReference type="Pfam" id="PF04932"/>
    </source>
</evidence>
<dbReference type="InterPro" id="IPR007016">
    <property type="entry name" value="O-antigen_ligase-rel_domated"/>
</dbReference>
<accession>A0ABU9YBY8</accession>
<feature type="transmembrane region" description="Helical" evidence="5">
    <location>
        <begin position="75"/>
        <end position="93"/>
    </location>
</feature>
<dbReference type="RefSeq" id="WP_343888700.1">
    <property type="nucleotide sequence ID" value="NZ_BAAAEH010000011.1"/>
</dbReference>
<evidence type="ECO:0000256" key="4">
    <source>
        <dbReference type="ARBA" id="ARBA00023136"/>
    </source>
</evidence>
<keyword evidence="2 5" id="KW-0812">Transmembrane</keyword>
<dbReference type="PANTHER" id="PTHR37422:SF21">
    <property type="entry name" value="EXOQ-LIKE PROTEIN"/>
    <property type="match status" value="1"/>
</dbReference>
<gene>
    <name evidence="7" type="ORF">ABC974_27135</name>
</gene>
<dbReference type="EMBL" id="JBDIME010000044">
    <property type="protein sequence ID" value="MEN2793324.1"/>
    <property type="molecule type" value="Genomic_DNA"/>
</dbReference>
<evidence type="ECO:0000313" key="8">
    <source>
        <dbReference type="Proteomes" id="UP001419910"/>
    </source>
</evidence>
<evidence type="ECO:0000256" key="5">
    <source>
        <dbReference type="SAM" id="Phobius"/>
    </source>
</evidence>
<feature type="transmembrane region" description="Helical" evidence="5">
    <location>
        <begin position="162"/>
        <end position="181"/>
    </location>
</feature>
<dbReference type="Proteomes" id="UP001419910">
    <property type="component" value="Unassembled WGS sequence"/>
</dbReference>
<feature type="transmembrane region" description="Helical" evidence="5">
    <location>
        <begin position="257"/>
        <end position="274"/>
    </location>
</feature>
<evidence type="ECO:0000256" key="3">
    <source>
        <dbReference type="ARBA" id="ARBA00022989"/>
    </source>
</evidence>
<evidence type="ECO:0000313" key="7">
    <source>
        <dbReference type="EMBL" id="MEN2793324.1"/>
    </source>
</evidence>
<proteinExistence type="predicted"/>
<organism evidence="7 8">
    <name type="scientific">Sphingomonas oligophenolica</name>
    <dbReference type="NCBI Taxonomy" id="301154"/>
    <lineage>
        <taxon>Bacteria</taxon>
        <taxon>Pseudomonadati</taxon>
        <taxon>Pseudomonadota</taxon>
        <taxon>Alphaproteobacteria</taxon>
        <taxon>Sphingomonadales</taxon>
        <taxon>Sphingomonadaceae</taxon>
        <taxon>Sphingomonas</taxon>
    </lineage>
</organism>
<feature type="transmembrane region" description="Helical" evidence="5">
    <location>
        <begin position="201"/>
        <end position="223"/>
    </location>
</feature>
<keyword evidence="8" id="KW-1185">Reference proteome</keyword>
<feature type="transmembrane region" description="Helical" evidence="5">
    <location>
        <begin position="323"/>
        <end position="349"/>
    </location>
</feature>
<feature type="transmembrane region" description="Helical" evidence="5">
    <location>
        <begin position="281"/>
        <end position="303"/>
    </location>
</feature>
<comment type="subcellular location">
    <subcellularLocation>
        <location evidence="1">Membrane</location>
        <topology evidence="1">Multi-pass membrane protein</topology>
    </subcellularLocation>
</comment>
<dbReference type="Pfam" id="PF04932">
    <property type="entry name" value="Wzy_C"/>
    <property type="match status" value="1"/>
</dbReference>
<dbReference type="GO" id="GO:0016874">
    <property type="term" value="F:ligase activity"/>
    <property type="evidence" value="ECO:0007669"/>
    <property type="project" value="UniProtKB-KW"/>
</dbReference>
<protein>
    <submittedName>
        <fullName evidence="7">O-antigen ligase family protein</fullName>
    </submittedName>
</protein>
<feature type="transmembrane region" description="Helical" evidence="5">
    <location>
        <begin position="44"/>
        <end position="63"/>
    </location>
</feature>
<reference evidence="7 8" key="1">
    <citation type="submission" date="2024-05" db="EMBL/GenBank/DDBJ databases">
        <authorList>
            <person name="Liu Q."/>
            <person name="Xin Y.-H."/>
        </authorList>
    </citation>
    <scope>NUCLEOTIDE SEQUENCE [LARGE SCALE GENOMIC DNA]</scope>
    <source>
        <strain evidence="7 8">CGMCC 1.10181</strain>
    </source>
</reference>
<keyword evidence="4 5" id="KW-0472">Membrane</keyword>
<feature type="transmembrane region" description="Helical" evidence="5">
    <location>
        <begin position="235"/>
        <end position="251"/>
    </location>
</feature>